<keyword evidence="3" id="KW-0808">Transferase</keyword>
<protein>
    <submittedName>
        <fullName evidence="3">Acyltransferase</fullName>
    </submittedName>
</protein>
<evidence type="ECO:0000313" key="4">
    <source>
        <dbReference type="Proteomes" id="UP000676035"/>
    </source>
</evidence>
<feature type="transmembrane region" description="Helical" evidence="1">
    <location>
        <begin position="75"/>
        <end position="97"/>
    </location>
</feature>
<proteinExistence type="predicted"/>
<dbReference type="InterPro" id="IPR050879">
    <property type="entry name" value="Acyltransferase_3"/>
</dbReference>
<feature type="transmembrane region" description="Helical" evidence="1">
    <location>
        <begin position="7"/>
        <end position="25"/>
    </location>
</feature>
<dbReference type="EMBL" id="JAGYHF010000014">
    <property type="protein sequence ID" value="MBS4081351.1"/>
    <property type="molecule type" value="Genomic_DNA"/>
</dbReference>
<feature type="transmembrane region" description="Helical" evidence="1">
    <location>
        <begin position="224"/>
        <end position="241"/>
    </location>
</feature>
<dbReference type="Proteomes" id="UP000676035">
    <property type="component" value="Unassembled WGS sequence"/>
</dbReference>
<dbReference type="InterPro" id="IPR002656">
    <property type="entry name" value="Acyl_transf_3_dom"/>
</dbReference>
<keyword evidence="1" id="KW-0472">Membrane</keyword>
<feature type="transmembrane region" description="Helical" evidence="1">
    <location>
        <begin position="188"/>
        <end position="212"/>
    </location>
</feature>
<feature type="transmembrane region" description="Helical" evidence="1">
    <location>
        <begin position="247"/>
        <end position="267"/>
    </location>
</feature>
<evidence type="ECO:0000256" key="1">
    <source>
        <dbReference type="SAM" id="Phobius"/>
    </source>
</evidence>
<keyword evidence="1" id="KW-0812">Transmembrane</keyword>
<accession>A0ABS5N559</accession>
<dbReference type="PANTHER" id="PTHR23028:SF53">
    <property type="entry name" value="ACYL_TRANSF_3 DOMAIN-CONTAINING PROTEIN"/>
    <property type="match status" value="1"/>
</dbReference>
<feature type="domain" description="Acyltransferase 3" evidence="2">
    <location>
        <begin position="3"/>
        <end position="327"/>
    </location>
</feature>
<feature type="transmembrane region" description="Helical" evidence="1">
    <location>
        <begin position="279"/>
        <end position="297"/>
    </location>
</feature>
<sequence length="366" mass="41068">MYYGIHYLRGIAALMVVMHHCAKYLPESIRAPIFGGAASGVDIFFMISGFIIVVATQKAEANTTARFIGRRVFRIYPALAFCMLVGFATIYTDRSWLDIGRAIAPLPIDYTMNAPAFGYNLMGPAWTLTYEIMFYSFFCLAMSINHKHRALIAALIMSIQCFAIQTYFNGEFSFSAYTQLKTDGASPIYSYLKNASSPMFFEFIYGMLIAELFLRYKHLISKKIGWAALLFGSSVYLWLYASQSTPGFGITYFGMWSAFLFAGVCIYQAANKTSRFAPLVFLGNISYSIYISHYVVMGVVEKNNPLQFSSWGSLSQFAFVIFACIITGTFVHLVIEKPFIKIGKAITDPAVRPIPQARAEVTPQKR</sequence>
<feature type="transmembrane region" description="Helical" evidence="1">
    <location>
        <begin position="117"/>
        <end position="138"/>
    </location>
</feature>
<dbReference type="Pfam" id="PF01757">
    <property type="entry name" value="Acyl_transf_3"/>
    <property type="match status" value="1"/>
</dbReference>
<feature type="transmembrane region" description="Helical" evidence="1">
    <location>
        <begin position="31"/>
        <end position="54"/>
    </location>
</feature>
<feature type="transmembrane region" description="Helical" evidence="1">
    <location>
        <begin position="150"/>
        <end position="168"/>
    </location>
</feature>
<keyword evidence="4" id="KW-1185">Reference proteome</keyword>
<evidence type="ECO:0000313" key="3">
    <source>
        <dbReference type="EMBL" id="MBS4081351.1"/>
    </source>
</evidence>
<keyword evidence="3" id="KW-0012">Acyltransferase</keyword>
<evidence type="ECO:0000259" key="2">
    <source>
        <dbReference type="Pfam" id="PF01757"/>
    </source>
</evidence>
<name>A0ABS5N559_9PSED</name>
<dbReference type="GO" id="GO:0016746">
    <property type="term" value="F:acyltransferase activity"/>
    <property type="evidence" value="ECO:0007669"/>
    <property type="project" value="UniProtKB-KW"/>
</dbReference>
<organism evidence="3 4">
    <name type="scientific">Pseudomonas rustica</name>
    <dbReference type="NCBI Taxonomy" id="2827099"/>
    <lineage>
        <taxon>Bacteria</taxon>
        <taxon>Pseudomonadati</taxon>
        <taxon>Pseudomonadota</taxon>
        <taxon>Gammaproteobacteria</taxon>
        <taxon>Pseudomonadales</taxon>
        <taxon>Pseudomonadaceae</taxon>
        <taxon>Pseudomonas</taxon>
    </lineage>
</organism>
<comment type="caution">
    <text evidence="3">The sequence shown here is derived from an EMBL/GenBank/DDBJ whole genome shotgun (WGS) entry which is preliminary data.</text>
</comment>
<dbReference type="RefSeq" id="WP_212546176.1">
    <property type="nucleotide sequence ID" value="NZ_JAGYHF010000014.1"/>
</dbReference>
<feature type="transmembrane region" description="Helical" evidence="1">
    <location>
        <begin position="317"/>
        <end position="335"/>
    </location>
</feature>
<keyword evidence="1" id="KW-1133">Transmembrane helix</keyword>
<gene>
    <name evidence="3" type="ORF">KFS80_23960</name>
</gene>
<reference evidence="3 4" key="1">
    <citation type="submission" date="2021-04" db="EMBL/GenBank/DDBJ databases">
        <title>Pseudomonas rustica sp. nov. isolated from raw milk.</title>
        <authorList>
            <person name="Fiedler G."/>
            <person name="Gieschler S."/>
            <person name="Kabisch J."/>
            <person name="Grimmler C."/>
            <person name="Brinks E."/>
            <person name="Wagner N."/>
            <person name="Hetzer B."/>
            <person name="Franz C.M.A.P."/>
            <person name="Boehnlein C."/>
        </authorList>
    </citation>
    <scope>NUCLEOTIDE SEQUENCE [LARGE SCALE GENOMIC DNA]</scope>
    <source>
        <strain evidence="3 4">MBT-4</strain>
    </source>
</reference>
<dbReference type="PANTHER" id="PTHR23028">
    <property type="entry name" value="ACETYLTRANSFERASE"/>
    <property type="match status" value="1"/>
</dbReference>